<keyword evidence="5 11" id="KW-1133">Transmembrane helix</keyword>
<sequence>VIMFVQILKTVLMVLAIFSILFIGFAFAFVILFKAPINSDLLMNQPLYNQCYKAYSSNKLEPAIKVWQQLPSGIMKAIVMMMGEIEFLNTYVTPLNDDDVYTLHYPTLTYLFLLIFIIFMSLLLMNLLIGLAVGDIEAVQKNANLKRISLQVSWLSEFEGKLPMKIRNWVFKEIWEVYPYRCPLENIGSSEAQVIYKKNDNEECKDLGNLFESLNTHEKQLYNLMLDSQQQTDLLKLILQKMEMDPDAEISDNILPEMAGFSKNWKTVISAKNIICKMQKPIKTVEKKL</sequence>
<keyword evidence="7" id="KW-0406">Ion transport</keyword>
<keyword evidence="2" id="KW-0813">Transport</keyword>
<keyword evidence="6" id="KW-0040">ANK repeat</keyword>
<dbReference type="GO" id="GO:0005216">
    <property type="term" value="F:monoatomic ion channel activity"/>
    <property type="evidence" value="ECO:0007669"/>
    <property type="project" value="InterPro"/>
</dbReference>
<feature type="transmembrane region" description="Helical" evidence="11">
    <location>
        <begin position="12"/>
        <end position="33"/>
    </location>
</feature>
<keyword evidence="8 11" id="KW-0472">Membrane</keyword>
<evidence type="ECO:0000259" key="12">
    <source>
        <dbReference type="Pfam" id="PF00520"/>
    </source>
</evidence>
<keyword evidence="13" id="KW-0675">Receptor</keyword>
<feature type="transmembrane region" description="Helical" evidence="11">
    <location>
        <begin position="110"/>
        <end position="133"/>
    </location>
</feature>
<feature type="domain" description="Ion transport" evidence="12">
    <location>
        <begin position="3"/>
        <end position="143"/>
    </location>
</feature>
<dbReference type="InterPro" id="IPR005821">
    <property type="entry name" value="Ion_trans_dom"/>
</dbReference>
<reference evidence="13" key="1">
    <citation type="journal article" date="2014" name="J. Neurosci.">
        <title>Thermosensory Signaling by TRPM Is Processed by Brain Serotonergic Neurons to Produce Planarian Thermotaxis.</title>
        <authorList>
            <person name="Inoue T."/>
            <person name="Yamashita T."/>
            <person name="Agata K."/>
        </authorList>
    </citation>
    <scope>NUCLEOTIDE SEQUENCE</scope>
    <source>
        <strain evidence="13">SSP</strain>
    </source>
</reference>
<dbReference type="InterPro" id="IPR052076">
    <property type="entry name" value="TRP_cation_channel"/>
</dbReference>
<accession>A0A0A8IBU7</accession>
<feature type="non-terminal residue" evidence="13">
    <location>
        <position position="1"/>
    </location>
</feature>
<comment type="subcellular location">
    <subcellularLocation>
        <location evidence="1">Membrane</location>
        <topology evidence="1">Multi-pass membrane protein</topology>
    </subcellularLocation>
</comment>
<dbReference type="Pfam" id="PF00520">
    <property type="entry name" value="Ion_trans"/>
    <property type="match status" value="1"/>
</dbReference>
<evidence type="ECO:0000256" key="9">
    <source>
        <dbReference type="ARBA" id="ARBA00023180"/>
    </source>
</evidence>
<evidence type="ECO:0000256" key="4">
    <source>
        <dbReference type="ARBA" id="ARBA00022737"/>
    </source>
</evidence>
<evidence type="ECO:0000313" key="13">
    <source>
        <dbReference type="EMBL" id="BAP91037.1"/>
    </source>
</evidence>
<evidence type="ECO:0000256" key="3">
    <source>
        <dbReference type="ARBA" id="ARBA00022692"/>
    </source>
</evidence>
<name>A0A0A8IBU7_DUGJA</name>
<evidence type="ECO:0000256" key="5">
    <source>
        <dbReference type="ARBA" id="ARBA00022989"/>
    </source>
</evidence>
<organism evidence="13">
    <name type="scientific">Dugesia japonica</name>
    <name type="common">Planarian</name>
    <dbReference type="NCBI Taxonomy" id="6161"/>
    <lineage>
        <taxon>Eukaryota</taxon>
        <taxon>Metazoa</taxon>
        <taxon>Spiralia</taxon>
        <taxon>Lophotrochozoa</taxon>
        <taxon>Platyhelminthes</taxon>
        <taxon>Rhabditophora</taxon>
        <taxon>Seriata</taxon>
        <taxon>Tricladida</taxon>
        <taxon>Continenticola</taxon>
        <taxon>Geoplanoidea</taxon>
        <taxon>Dugesiidae</taxon>
        <taxon>Dugesia</taxon>
    </lineage>
</organism>
<dbReference type="GO" id="GO:1902495">
    <property type="term" value="C:transmembrane transporter complex"/>
    <property type="evidence" value="ECO:0007669"/>
    <property type="project" value="TreeGrafter"/>
</dbReference>
<evidence type="ECO:0000256" key="6">
    <source>
        <dbReference type="ARBA" id="ARBA00023043"/>
    </source>
</evidence>
<protein>
    <submittedName>
        <fullName evidence="13">Transient receptor potential ion channel Aa DjTRPAa</fullName>
    </submittedName>
</protein>
<dbReference type="PANTHER" id="PTHR47143:SF1">
    <property type="entry name" value="ION_TRANS DOMAIN-CONTAINING PROTEIN"/>
    <property type="match status" value="1"/>
</dbReference>
<evidence type="ECO:0000256" key="10">
    <source>
        <dbReference type="ARBA" id="ARBA00023303"/>
    </source>
</evidence>
<evidence type="ECO:0000256" key="8">
    <source>
        <dbReference type="ARBA" id="ARBA00023136"/>
    </source>
</evidence>
<dbReference type="EMBL" id="AB845354">
    <property type="protein sequence ID" value="BAP91037.1"/>
    <property type="molecule type" value="mRNA"/>
</dbReference>
<keyword evidence="4" id="KW-0677">Repeat</keyword>
<evidence type="ECO:0000256" key="1">
    <source>
        <dbReference type="ARBA" id="ARBA00004141"/>
    </source>
</evidence>
<evidence type="ECO:0000256" key="11">
    <source>
        <dbReference type="SAM" id="Phobius"/>
    </source>
</evidence>
<proteinExistence type="evidence at transcript level"/>
<keyword evidence="9" id="KW-0325">Glycoprotein</keyword>
<dbReference type="AlphaFoldDB" id="A0A0A8IBU7"/>
<evidence type="ECO:0000256" key="7">
    <source>
        <dbReference type="ARBA" id="ARBA00023065"/>
    </source>
</evidence>
<evidence type="ECO:0000256" key="2">
    <source>
        <dbReference type="ARBA" id="ARBA00022448"/>
    </source>
</evidence>
<dbReference type="PANTHER" id="PTHR47143">
    <property type="entry name" value="TRANSIENT RECEPTOR POTENTIAL CATION CHANNEL PROTEIN PAINLESS"/>
    <property type="match status" value="1"/>
</dbReference>
<keyword evidence="3 11" id="KW-0812">Transmembrane</keyword>
<keyword evidence="10" id="KW-0407">Ion channel</keyword>